<keyword evidence="3 7" id="KW-0812">Transmembrane</keyword>
<comment type="subcellular location">
    <subcellularLocation>
        <location evidence="1">Membrane</location>
        <topology evidence="1">Multi-pass membrane protein</topology>
    </subcellularLocation>
</comment>
<feature type="compositionally biased region" description="Basic and acidic residues" evidence="6">
    <location>
        <begin position="507"/>
        <end position="526"/>
    </location>
</feature>
<feature type="transmembrane region" description="Helical" evidence="7">
    <location>
        <begin position="274"/>
        <end position="296"/>
    </location>
</feature>
<dbReference type="Proteomes" id="UP000007148">
    <property type="component" value="Unassembled WGS sequence"/>
</dbReference>
<feature type="transmembrane region" description="Helical" evidence="7">
    <location>
        <begin position="235"/>
        <end position="254"/>
    </location>
</feature>
<keyword evidence="4 7" id="KW-1133">Transmembrane helix</keyword>
<evidence type="ECO:0000256" key="5">
    <source>
        <dbReference type="ARBA" id="ARBA00023136"/>
    </source>
</evidence>
<dbReference type="PANTHER" id="PTHR30618">
    <property type="entry name" value="NCS1 FAMILY PURINE/PYRIMIDINE TRANSPORTER"/>
    <property type="match status" value="1"/>
</dbReference>
<dbReference type="PANTHER" id="PTHR30618:SF0">
    <property type="entry name" value="PURINE-URACIL PERMEASE NCS1"/>
    <property type="match status" value="1"/>
</dbReference>
<dbReference type="OMA" id="WRTGGMI"/>
<dbReference type="InterPro" id="IPR045225">
    <property type="entry name" value="Uracil/uridine/allantoin_perm"/>
</dbReference>
<feature type="transmembrane region" description="Helical" evidence="7">
    <location>
        <begin position="110"/>
        <end position="132"/>
    </location>
</feature>
<proteinExistence type="inferred from homology"/>
<evidence type="ECO:0000313" key="9">
    <source>
        <dbReference type="Proteomes" id="UP000007148"/>
    </source>
</evidence>
<dbReference type="EMBL" id="CAFZ01000005">
    <property type="protein sequence ID" value="CCA66747.1"/>
    <property type="molecule type" value="Genomic_DNA"/>
</dbReference>
<evidence type="ECO:0000256" key="1">
    <source>
        <dbReference type="ARBA" id="ARBA00004141"/>
    </source>
</evidence>
<reference evidence="8 9" key="1">
    <citation type="journal article" date="2011" name="PLoS Pathog.">
        <title>Endophytic Life Strategies Decoded by Genome and Transcriptome Analyses of the Mutualistic Root Symbiont Piriformospora indica.</title>
        <authorList>
            <person name="Zuccaro A."/>
            <person name="Lahrmann U."/>
            <person name="Guldener U."/>
            <person name="Langen G."/>
            <person name="Pfiffi S."/>
            <person name="Biedenkopf D."/>
            <person name="Wong P."/>
            <person name="Samans B."/>
            <person name="Grimm C."/>
            <person name="Basiewicz M."/>
            <person name="Murat C."/>
            <person name="Martin F."/>
            <person name="Kogel K.H."/>
        </authorList>
    </citation>
    <scope>NUCLEOTIDE SEQUENCE [LARGE SCALE GENOMIC DNA]</scope>
    <source>
        <strain evidence="8 9">DSM 11827</strain>
    </source>
</reference>
<evidence type="ECO:0000256" key="3">
    <source>
        <dbReference type="ARBA" id="ARBA00022692"/>
    </source>
</evidence>
<dbReference type="STRING" id="1109443.G4T623"/>
<dbReference type="InterPro" id="IPR012681">
    <property type="entry name" value="NCS1"/>
</dbReference>
<protein>
    <submittedName>
        <fullName evidence="8">Probable uracil permease</fullName>
    </submittedName>
</protein>
<gene>
    <name evidence="8" type="ORF">PIIN_00428</name>
</gene>
<dbReference type="OrthoDB" id="2018619at2759"/>
<sequence length="533" mass="58813">MAGLMHKWELSPEPATFASSNRWSNKDMDVVPENKRTWGRTSWVLYWISDALNVASYELASSMLAVGLSWRQALPAIAVGHIIIAAAITGNGAIGATLHVPFPVINRSSFGFYFSYFSVISRVVLAMFWFGIQTYTGSECVYQMLKAIWPSTARIPNHIPESSHITTVGLMCYFLFWLFQLPLLLISPQKVRYLFWAKAAIVPPAFLAMMIWAFATTGGGEIFAQRGTLHGSKLAWAWLAALNSTLGNFSTLAVNIPDFTRYSPSVKAQNVQMIIIPIAFTFCAFVGIACTSAGYVHYGAYYWDPLRLIDNWDNRAASFFAAFAFALATVCTNISANSISAANDLTALCPRWINIRRGQVLCALIGGWVILPWEILATAIGFLQFMAGYTVFLGPIAGIMLADYYLVKRGRIDVPALYKPKGRYRYYGGVASNWRAVVALVVSVPPNLPGLINAINPKINVHGGIYPYNIAWLLGLTLAATVYTLTSKVWPAHETIIPDAIFDESHRHDSKADSHEGSVDDKEKGAKTTMTEV</sequence>
<dbReference type="InterPro" id="IPR001248">
    <property type="entry name" value="Pur-cyt_permease"/>
</dbReference>
<keyword evidence="9" id="KW-1185">Reference proteome</keyword>
<dbReference type="GO" id="GO:0005886">
    <property type="term" value="C:plasma membrane"/>
    <property type="evidence" value="ECO:0007669"/>
    <property type="project" value="TreeGrafter"/>
</dbReference>
<evidence type="ECO:0000256" key="4">
    <source>
        <dbReference type="ARBA" id="ARBA00022989"/>
    </source>
</evidence>
<dbReference type="InParanoid" id="G4T623"/>
<dbReference type="HOGENOM" id="CLU_021555_2_0_1"/>
<comment type="similarity">
    <text evidence="2">Belongs to the purine-cytosine permease (2.A.39) family.</text>
</comment>
<dbReference type="FunFam" id="1.10.4160.10:FF:000001">
    <property type="entry name" value="Uracil permease, putative"/>
    <property type="match status" value="1"/>
</dbReference>
<feature type="transmembrane region" description="Helical" evidence="7">
    <location>
        <begin position="426"/>
        <end position="445"/>
    </location>
</feature>
<feature type="transmembrane region" description="Helical" evidence="7">
    <location>
        <begin position="465"/>
        <end position="485"/>
    </location>
</feature>
<organism evidence="8 9">
    <name type="scientific">Serendipita indica (strain DSM 11827)</name>
    <name type="common">Root endophyte fungus</name>
    <name type="synonym">Piriformospora indica</name>
    <dbReference type="NCBI Taxonomy" id="1109443"/>
    <lineage>
        <taxon>Eukaryota</taxon>
        <taxon>Fungi</taxon>
        <taxon>Dikarya</taxon>
        <taxon>Basidiomycota</taxon>
        <taxon>Agaricomycotina</taxon>
        <taxon>Agaricomycetes</taxon>
        <taxon>Sebacinales</taxon>
        <taxon>Serendipitaceae</taxon>
        <taxon>Serendipita</taxon>
    </lineage>
</organism>
<dbReference type="NCBIfam" id="TIGR00800">
    <property type="entry name" value="ncs1"/>
    <property type="match status" value="1"/>
</dbReference>
<accession>G4T623</accession>
<feature type="transmembrane region" description="Helical" evidence="7">
    <location>
        <begin position="165"/>
        <end position="186"/>
    </location>
</feature>
<dbReference type="GO" id="GO:0015205">
    <property type="term" value="F:nucleobase transmembrane transporter activity"/>
    <property type="evidence" value="ECO:0007669"/>
    <property type="project" value="TreeGrafter"/>
</dbReference>
<name>G4T623_SERID</name>
<dbReference type="CDD" id="cd11482">
    <property type="entry name" value="SLC-NCS1sbd_NRT1-like"/>
    <property type="match status" value="1"/>
</dbReference>
<feature type="transmembrane region" description="Helical" evidence="7">
    <location>
        <begin position="360"/>
        <end position="380"/>
    </location>
</feature>
<evidence type="ECO:0000256" key="6">
    <source>
        <dbReference type="SAM" id="MobiDB-lite"/>
    </source>
</evidence>
<evidence type="ECO:0000256" key="7">
    <source>
        <dbReference type="SAM" id="Phobius"/>
    </source>
</evidence>
<feature type="transmembrane region" description="Helical" evidence="7">
    <location>
        <begin position="386"/>
        <end position="406"/>
    </location>
</feature>
<comment type="caution">
    <text evidence="8">The sequence shown here is derived from an EMBL/GenBank/DDBJ whole genome shotgun (WGS) entry which is preliminary data.</text>
</comment>
<evidence type="ECO:0000313" key="8">
    <source>
        <dbReference type="EMBL" id="CCA66747.1"/>
    </source>
</evidence>
<dbReference type="FunCoup" id="G4T623">
    <property type="interactions" value="40"/>
</dbReference>
<feature type="transmembrane region" description="Helical" evidence="7">
    <location>
        <begin position="316"/>
        <end position="339"/>
    </location>
</feature>
<dbReference type="AlphaFoldDB" id="G4T623"/>
<dbReference type="Pfam" id="PF02133">
    <property type="entry name" value="Transp_cyt_pur"/>
    <property type="match status" value="1"/>
</dbReference>
<feature type="region of interest" description="Disordered" evidence="6">
    <location>
        <begin position="507"/>
        <end position="533"/>
    </location>
</feature>
<dbReference type="eggNOG" id="KOG2466">
    <property type="taxonomic scope" value="Eukaryota"/>
</dbReference>
<feature type="transmembrane region" description="Helical" evidence="7">
    <location>
        <begin position="44"/>
        <end position="70"/>
    </location>
</feature>
<evidence type="ECO:0000256" key="2">
    <source>
        <dbReference type="ARBA" id="ARBA00008974"/>
    </source>
</evidence>
<dbReference type="Gene3D" id="1.10.4160.10">
    <property type="entry name" value="Hydantoin permease"/>
    <property type="match status" value="1"/>
</dbReference>
<feature type="transmembrane region" description="Helical" evidence="7">
    <location>
        <begin position="193"/>
        <end position="215"/>
    </location>
</feature>
<keyword evidence="5 7" id="KW-0472">Membrane</keyword>
<feature type="transmembrane region" description="Helical" evidence="7">
    <location>
        <begin position="76"/>
        <end position="98"/>
    </location>
</feature>